<name>A0A843VQ62_COLES</name>
<protein>
    <submittedName>
        <fullName evidence="2">Uncharacterized protein</fullName>
    </submittedName>
</protein>
<sequence>MDLKEINPLKSGFVLGGPLVSTLPDLVSTHCPKSAQKEVMKNPWSPMGQGKSDEHPPYE</sequence>
<evidence type="ECO:0000313" key="3">
    <source>
        <dbReference type="Proteomes" id="UP000652761"/>
    </source>
</evidence>
<dbReference type="EMBL" id="NMUH01001657">
    <property type="protein sequence ID" value="MQL94293.1"/>
    <property type="molecule type" value="Genomic_DNA"/>
</dbReference>
<keyword evidence="3" id="KW-1185">Reference proteome</keyword>
<feature type="region of interest" description="Disordered" evidence="1">
    <location>
        <begin position="35"/>
        <end position="59"/>
    </location>
</feature>
<evidence type="ECO:0000313" key="2">
    <source>
        <dbReference type="EMBL" id="MQL94293.1"/>
    </source>
</evidence>
<dbReference type="AlphaFoldDB" id="A0A843VQ62"/>
<organism evidence="2 3">
    <name type="scientific">Colocasia esculenta</name>
    <name type="common">Wild taro</name>
    <name type="synonym">Arum esculentum</name>
    <dbReference type="NCBI Taxonomy" id="4460"/>
    <lineage>
        <taxon>Eukaryota</taxon>
        <taxon>Viridiplantae</taxon>
        <taxon>Streptophyta</taxon>
        <taxon>Embryophyta</taxon>
        <taxon>Tracheophyta</taxon>
        <taxon>Spermatophyta</taxon>
        <taxon>Magnoliopsida</taxon>
        <taxon>Liliopsida</taxon>
        <taxon>Araceae</taxon>
        <taxon>Aroideae</taxon>
        <taxon>Colocasieae</taxon>
        <taxon>Colocasia</taxon>
    </lineage>
</organism>
<gene>
    <name evidence="2" type="ORF">Taro_026947</name>
</gene>
<dbReference type="Proteomes" id="UP000652761">
    <property type="component" value="Unassembled WGS sequence"/>
</dbReference>
<reference evidence="2" key="1">
    <citation type="submission" date="2017-07" db="EMBL/GenBank/DDBJ databases">
        <title>Taro Niue Genome Assembly and Annotation.</title>
        <authorList>
            <person name="Atibalentja N."/>
            <person name="Keating K."/>
            <person name="Fields C.J."/>
        </authorList>
    </citation>
    <scope>NUCLEOTIDE SEQUENCE</scope>
    <source>
        <strain evidence="2">Niue_2</strain>
        <tissue evidence="2">Leaf</tissue>
    </source>
</reference>
<proteinExistence type="predicted"/>
<evidence type="ECO:0000256" key="1">
    <source>
        <dbReference type="SAM" id="MobiDB-lite"/>
    </source>
</evidence>
<accession>A0A843VQ62</accession>
<comment type="caution">
    <text evidence="2">The sequence shown here is derived from an EMBL/GenBank/DDBJ whole genome shotgun (WGS) entry which is preliminary data.</text>
</comment>